<dbReference type="KEGG" id="csq:CSCA_5131"/>
<proteinExistence type="predicted"/>
<gene>
    <name evidence="1" type="ORF">CSCA_5131</name>
</gene>
<sequence length="131" mass="15937">MLKCEICGRQADKHHIVYRSQGGIDFPLNFKYLCHEHHRGKEGPHKNRKLDLEYKLELQKNLEMLLHKDFYILDELVDLLHINKGMLKRIFKEYKLYKEGYKKSDIIYRLMGNKVYTKYMLEEYCDFIANF</sequence>
<reference evidence="1 2" key="1">
    <citation type="journal article" date="2015" name="J. Biotechnol.">
        <title>Complete genome sequence of a malodorant-producing acetogen, Clostridium scatologenes ATCC 25775(T).</title>
        <authorList>
            <person name="Zhu Z."/>
            <person name="Guo T."/>
            <person name="Zheng H."/>
            <person name="Song T."/>
            <person name="Ouyang P."/>
            <person name="Xie J."/>
        </authorList>
    </citation>
    <scope>NUCLEOTIDE SEQUENCE [LARGE SCALE GENOMIC DNA]</scope>
    <source>
        <strain evidence="1 2">ATCC 25775</strain>
    </source>
</reference>
<evidence type="ECO:0000313" key="2">
    <source>
        <dbReference type="Proteomes" id="UP000033115"/>
    </source>
</evidence>
<keyword evidence="2" id="KW-1185">Reference proteome</keyword>
<name>A0A0E3GSL0_CLOSL</name>
<protein>
    <recommendedName>
        <fullName evidence="3">HNH endonuclease</fullName>
    </recommendedName>
</protein>
<dbReference type="EMBL" id="CP009933">
    <property type="protein sequence ID" value="AKA72256.1"/>
    <property type="molecule type" value="Genomic_DNA"/>
</dbReference>
<dbReference type="Proteomes" id="UP000033115">
    <property type="component" value="Chromosome"/>
</dbReference>
<evidence type="ECO:0008006" key="3">
    <source>
        <dbReference type="Google" id="ProtNLM"/>
    </source>
</evidence>
<dbReference type="RefSeq" id="WP_029160109.1">
    <property type="nucleotide sequence ID" value="NZ_CP009933.1"/>
</dbReference>
<dbReference type="Gene3D" id="1.10.30.50">
    <property type="match status" value="1"/>
</dbReference>
<dbReference type="STRING" id="1548.CSCA_5131"/>
<dbReference type="HOGENOM" id="CLU_157106_0_0_9"/>
<dbReference type="AlphaFoldDB" id="A0A0E3GSL0"/>
<evidence type="ECO:0000313" key="1">
    <source>
        <dbReference type="EMBL" id="AKA72256.1"/>
    </source>
</evidence>
<organism evidence="1 2">
    <name type="scientific">Clostridium scatologenes</name>
    <dbReference type="NCBI Taxonomy" id="1548"/>
    <lineage>
        <taxon>Bacteria</taxon>
        <taxon>Bacillati</taxon>
        <taxon>Bacillota</taxon>
        <taxon>Clostridia</taxon>
        <taxon>Eubacteriales</taxon>
        <taxon>Clostridiaceae</taxon>
        <taxon>Clostridium</taxon>
    </lineage>
</organism>
<accession>A0A0E3GSL0</accession>